<name>A0A6N6RMK2_9FLAO</name>
<protein>
    <submittedName>
        <fullName evidence="2">Uncharacterized protein</fullName>
    </submittedName>
</protein>
<dbReference type="RefSeq" id="WP_151666374.1">
    <property type="nucleotide sequence ID" value="NZ_WBVO01000001.1"/>
</dbReference>
<keyword evidence="1" id="KW-0472">Membrane</keyword>
<feature type="transmembrane region" description="Helical" evidence="1">
    <location>
        <begin position="96"/>
        <end position="113"/>
    </location>
</feature>
<feature type="transmembrane region" description="Helical" evidence="1">
    <location>
        <begin position="30"/>
        <end position="53"/>
    </location>
</feature>
<dbReference type="Proteomes" id="UP000468650">
    <property type="component" value="Unassembled WGS sequence"/>
</dbReference>
<feature type="transmembrane region" description="Helical" evidence="1">
    <location>
        <begin position="144"/>
        <end position="162"/>
    </location>
</feature>
<organism evidence="2 3">
    <name type="scientific">Phaeocystidibacter luteus</name>
    <dbReference type="NCBI Taxonomy" id="911197"/>
    <lineage>
        <taxon>Bacteria</taxon>
        <taxon>Pseudomonadati</taxon>
        <taxon>Bacteroidota</taxon>
        <taxon>Flavobacteriia</taxon>
        <taxon>Flavobacteriales</taxon>
        <taxon>Phaeocystidibacteraceae</taxon>
        <taxon>Phaeocystidibacter</taxon>
    </lineage>
</organism>
<feature type="transmembrane region" description="Helical" evidence="1">
    <location>
        <begin position="59"/>
        <end position="76"/>
    </location>
</feature>
<evidence type="ECO:0000313" key="3">
    <source>
        <dbReference type="Proteomes" id="UP000468650"/>
    </source>
</evidence>
<feature type="transmembrane region" description="Helical" evidence="1">
    <location>
        <begin position="168"/>
        <end position="190"/>
    </location>
</feature>
<keyword evidence="1" id="KW-0812">Transmembrane</keyword>
<dbReference type="EMBL" id="WBVO01000001">
    <property type="protein sequence ID" value="KAB2814796.1"/>
    <property type="molecule type" value="Genomic_DNA"/>
</dbReference>
<accession>A0A6N6RMK2</accession>
<sequence length="200" mass="22122">MEKTLKPEDSLSVIAEMVSKTKRNLQEGSFYYLMWGWLALGAAGVEYFLLTYMKSDWHPIVWPVMGVLGGIASAVYSRKAHARQGHTSFIESAMKIVWMAFGAMMVLAILMGATQNWSLAYVLIIALYGMGTFISGGILKFRPLIYGGVACWIISAVCILWSSEFLHFPTMLIMLMISLAVGYLIPGYALKNSEAKNNAA</sequence>
<keyword evidence="1" id="KW-1133">Transmembrane helix</keyword>
<keyword evidence="3" id="KW-1185">Reference proteome</keyword>
<proteinExistence type="predicted"/>
<dbReference type="OrthoDB" id="670335at2"/>
<dbReference type="AlphaFoldDB" id="A0A6N6RMK2"/>
<evidence type="ECO:0000256" key="1">
    <source>
        <dbReference type="SAM" id="Phobius"/>
    </source>
</evidence>
<evidence type="ECO:0000313" key="2">
    <source>
        <dbReference type="EMBL" id="KAB2814796.1"/>
    </source>
</evidence>
<feature type="transmembrane region" description="Helical" evidence="1">
    <location>
        <begin position="119"/>
        <end position="139"/>
    </location>
</feature>
<reference evidence="2 3" key="1">
    <citation type="submission" date="2019-09" db="EMBL/GenBank/DDBJ databases">
        <title>Genomes of family Cryomorphaceae.</title>
        <authorList>
            <person name="Bowman J.P."/>
        </authorList>
    </citation>
    <scope>NUCLEOTIDE SEQUENCE [LARGE SCALE GENOMIC DNA]</scope>
    <source>
        <strain evidence="2 3">LMG 25704</strain>
    </source>
</reference>
<comment type="caution">
    <text evidence="2">The sequence shown here is derived from an EMBL/GenBank/DDBJ whole genome shotgun (WGS) entry which is preliminary data.</text>
</comment>
<gene>
    <name evidence="2" type="ORF">F8C67_03345</name>
</gene>